<evidence type="ECO:0000313" key="3">
    <source>
        <dbReference type="Proteomes" id="UP000306229"/>
    </source>
</evidence>
<dbReference type="Gene3D" id="3.40.30.10">
    <property type="entry name" value="Glutaredoxin"/>
    <property type="match status" value="1"/>
</dbReference>
<dbReference type="PANTHER" id="PTHR15337">
    <property type="entry name" value="ANTERIOR GRADIENT PROTEIN-RELATED"/>
    <property type="match status" value="1"/>
</dbReference>
<dbReference type="OrthoDB" id="981626at2"/>
<gene>
    <name evidence="2" type="ORF">FF125_13345</name>
</gene>
<dbReference type="PANTHER" id="PTHR15337:SF11">
    <property type="entry name" value="THIOREDOXIN DOMAIN-CONTAINING PROTEIN"/>
    <property type="match status" value="1"/>
</dbReference>
<organism evidence="2 3">
    <name type="scientific">Aureibaculum algae</name>
    <dbReference type="NCBI Taxonomy" id="2584122"/>
    <lineage>
        <taxon>Bacteria</taxon>
        <taxon>Pseudomonadati</taxon>
        <taxon>Bacteroidota</taxon>
        <taxon>Flavobacteriia</taxon>
        <taxon>Flavobacteriales</taxon>
        <taxon>Flavobacteriaceae</taxon>
        <taxon>Aureibaculum</taxon>
    </lineage>
</organism>
<dbReference type="EMBL" id="CP040749">
    <property type="protein sequence ID" value="QCX39375.1"/>
    <property type="molecule type" value="Genomic_DNA"/>
</dbReference>
<dbReference type="AlphaFoldDB" id="A0A5B7TRL5"/>
<evidence type="ECO:0000256" key="1">
    <source>
        <dbReference type="ARBA" id="ARBA00022729"/>
    </source>
</evidence>
<keyword evidence="1" id="KW-0732">Signal</keyword>
<proteinExistence type="predicted"/>
<evidence type="ECO:0000313" key="2">
    <source>
        <dbReference type="EMBL" id="QCX39375.1"/>
    </source>
</evidence>
<sequence>MNNKNKMNKIVYILLVLFIYNTNGIAQNKKSIDLNWQTDFAKAKKLASSENKGILIYFTGHDRTDSCQMLNEDFFYTEKFQNIAKNHLILVRVNSDLRNSAVSNDQKKKNTALSKQFNQSVHPTVVLTDANGKLIGKIESYNYLRDTSKHYALLDRAIEN</sequence>
<dbReference type="Pfam" id="PF13899">
    <property type="entry name" value="Thioredoxin_7"/>
    <property type="match status" value="1"/>
</dbReference>
<keyword evidence="3" id="KW-1185">Reference proteome</keyword>
<dbReference type="SUPFAM" id="SSF52833">
    <property type="entry name" value="Thioredoxin-like"/>
    <property type="match status" value="1"/>
</dbReference>
<dbReference type="Proteomes" id="UP000306229">
    <property type="component" value="Chromosome"/>
</dbReference>
<reference evidence="2 3" key="1">
    <citation type="submission" date="2019-05" db="EMBL/GenBank/DDBJ databases">
        <title>Algicella ahnfeltiae gen. nov., sp. nov., a novel marine bacterium of the family Flavobacteriaceae isolated from a red alga.</title>
        <authorList>
            <person name="Nedashkovskaya O.I."/>
            <person name="Kukhlevskiy A.D."/>
            <person name="Kim S.-G."/>
            <person name="Zhukova N.V."/>
            <person name="Mikhailov V.V."/>
        </authorList>
    </citation>
    <scope>NUCLEOTIDE SEQUENCE [LARGE SCALE GENOMIC DNA]</scope>
    <source>
        <strain evidence="2 3">10Alg115</strain>
    </source>
</reference>
<protein>
    <submittedName>
        <fullName evidence="2">Thioredoxin family protein</fullName>
    </submittedName>
</protein>
<dbReference type="InterPro" id="IPR036249">
    <property type="entry name" value="Thioredoxin-like_sf"/>
</dbReference>
<dbReference type="InterPro" id="IPR051099">
    <property type="entry name" value="AGR/TXD"/>
</dbReference>
<accession>A0A5B7TRL5</accession>
<name>A0A5B7TRL5_9FLAO</name>
<dbReference type="KEGG" id="fbe:FF125_13345"/>